<dbReference type="Proteomes" id="UP000007431">
    <property type="component" value="Unassembled WGS sequence"/>
</dbReference>
<keyword evidence="3" id="KW-1185">Reference proteome</keyword>
<evidence type="ECO:0000313" key="2">
    <source>
        <dbReference type="EMBL" id="EFI99804.1"/>
    </source>
</evidence>
<dbReference type="RefSeq" id="XP_003034707.1">
    <property type="nucleotide sequence ID" value="XM_003034661.1"/>
</dbReference>
<gene>
    <name evidence="2" type="ORF">SCHCODRAFT_233794</name>
</gene>
<dbReference type="SUPFAM" id="SSF81383">
    <property type="entry name" value="F-box domain"/>
    <property type="match status" value="1"/>
</dbReference>
<dbReference type="InterPro" id="IPR001810">
    <property type="entry name" value="F-box_dom"/>
</dbReference>
<dbReference type="VEuPathDB" id="FungiDB:SCHCODRAFT_02534210"/>
<evidence type="ECO:0000313" key="3">
    <source>
        <dbReference type="Proteomes" id="UP000007431"/>
    </source>
</evidence>
<name>D8PY82_SCHCM</name>
<dbReference type="SUPFAM" id="SSF52047">
    <property type="entry name" value="RNI-like"/>
    <property type="match status" value="1"/>
</dbReference>
<dbReference type="HOGENOM" id="CLU_047450_0_0_1"/>
<dbReference type="InterPro" id="IPR036047">
    <property type="entry name" value="F-box-like_dom_sf"/>
</dbReference>
<organism evidence="3">
    <name type="scientific">Schizophyllum commune (strain H4-8 / FGSC 9210)</name>
    <name type="common">Split gill fungus</name>
    <dbReference type="NCBI Taxonomy" id="578458"/>
    <lineage>
        <taxon>Eukaryota</taxon>
        <taxon>Fungi</taxon>
        <taxon>Dikarya</taxon>
        <taxon>Basidiomycota</taxon>
        <taxon>Agaricomycotina</taxon>
        <taxon>Agaricomycetes</taxon>
        <taxon>Agaricomycetidae</taxon>
        <taxon>Agaricales</taxon>
        <taxon>Schizophyllaceae</taxon>
        <taxon>Schizophyllum</taxon>
    </lineage>
</organism>
<dbReference type="KEGG" id="scm:SCHCO_02534210"/>
<dbReference type="InterPro" id="IPR032675">
    <property type="entry name" value="LRR_dom_sf"/>
</dbReference>
<dbReference type="AlphaFoldDB" id="D8PY82"/>
<sequence length="455" mass="50863">MHSGISVDNVFVPPLGPEHEVATSPASWPLVAPIHRLPIELLSRVFVELSGAQVDQFKHKSDERYVPHLMTITAASVCKRWRAVARGTPDLWASIYVNKKTRHVEAFLDACILNSGRRSLDLHCSSKKLLPTFLSRLLPHNERWEHLSISAGETTPLAVLCTSRYSFGALKELHLEVVTMPSGTWDFLANAPRLEELCVTGSSTRGRVIIPPMYNLRRVEYHVMYEVYHVSSIFDAVAHSRETLESLYLSFNCSPSDLELGQPVLMPALAQLDLDWTCQVFMKSIIAPNLTDIVNVCPHDELSTPRLVLTLITHPQADPRSLGLLDLQALYVLDEELSRTLLQALTLMVNLEPATPHRSDTLLVGLSLAKHHGVPPILPLLSKLSFGIEPFLSADELARQRRLLLDVVRSRMEPKTLDGQAFVALRGFASSIELPELRPKVEEWSCTAQYAYIGN</sequence>
<accession>D8PY82</accession>
<dbReference type="InParanoid" id="D8PY82"/>
<dbReference type="Gene3D" id="3.80.10.10">
    <property type="entry name" value="Ribonuclease Inhibitor"/>
    <property type="match status" value="1"/>
</dbReference>
<evidence type="ECO:0000259" key="1">
    <source>
        <dbReference type="Pfam" id="PF12937"/>
    </source>
</evidence>
<dbReference type="Pfam" id="PF12937">
    <property type="entry name" value="F-box-like"/>
    <property type="match status" value="1"/>
</dbReference>
<dbReference type="OrthoDB" id="2886770at2759"/>
<dbReference type="GeneID" id="9596975"/>
<reference evidence="2 3" key="1">
    <citation type="journal article" date="2010" name="Nat. Biotechnol.">
        <title>Genome sequence of the model mushroom Schizophyllum commune.</title>
        <authorList>
            <person name="Ohm R.A."/>
            <person name="de Jong J.F."/>
            <person name="Lugones L.G."/>
            <person name="Aerts A."/>
            <person name="Kothe E."/>
            <person name="Stajich J.E."/>
            <person name="de Vries R.P."/>
            <person name="Record E."/>
            <person name="Levasseur A."/>
            <person name="Baker S.E."/>
            <person name="Bartholomew K.A."/>
            <person name="Coutinho P.M."/>
            <person name="Erdmann S."/>
            <person name="Fowler T.J."/>
            <person name="Gathman A.C."/>
            <person name="Lombard V."/>
            <person name="Henrissat B."/>
            <person name="Knabe N."/>
            <person name="Kuees U."/>
            <person name="Lilly W.W."/>
            <person name="Lindquist E."/>
            <person name="Lucas S."/>
            <person name="Magnuson J.K."/>
            <person name="Piumi F."/>
            <person name="Raudaskoski M."/>
            <person name="Salamov A."/>
            <person name="Schmutz J."/>
            <person name="Schwarze F.W.M.R."/>
            <person name="vanKuyk P.A."/>
            <person name="Horton J.S."/>
            <person name="Grigoriev I.V."/>
            <person name="Woesten H.A.B."/>
        </authorList>
    </citation>
    <scope>NUCLEOTIDE SEQUENCE [LARGE SCALE GENOMIC DNA]</scope>
    <source>
        <strain evidence="3">H4-8 / FGSC 9210</strain>
    </source>
</reference>
<protein>
    <recommendedName>
        <fullName evidence="1">F-box domain-containing protein</fullName>
    </recommendedName>
</protein>
<proteinExistence type="predicted"/>
<dbReference type="EMBL" id="GL377304">
    <property type="protein sequence ID" value="EFI99804.1"/>
    <property type="molecule type" value="Genomic_DNA"/>
</dbReference>
<feature type="domain" description="F-box" evidence="1">
    <location>
        <begin position="34"/>
        <end position="97"/>
    </location>
</feature>